<sequence length="60" mass="6182">MGGALPAFVVGLREEVNFPKALALVNKGVDYHSGGSELVPFGGALPNIFLTAESGVKIPE</sequence>
<proteinExistence type="predicted"/>
<gene>
    <name evidence="1" type="ORF">Mic7113_3489</name>
</gene>
<protein>
    <submittedName>
        <fullName evidence="1">Uncharacterized protein</fullName>
    </submittedName>
</protein>
<dbReference type="EMBL" id="CP003630">
    <property type="protein sequence ID" value="AFZ19216.1"/>
    <property type="molecule type" value="Genomic_DNA"/>
</dbReference>
<dbReference type="Proteomes" id="UP000010471">
    <property type="component" value="Chromosome"/>
</dbReference>
<reference evidence="1 2" key="1">
    <citation type="submission" date="2012-06" db="EMBL/GenBank/DDBJ databases">
        <title>Finished chromosome of genome of Microcoleus sp. PCC 7113.</title>
        <authorList>
            <consortium name="US DOE Joint Genome Institute"/>
            <person name="Gugger M."/>
            <person name="Coursin T."/>
            <person name="Rippka R."/>
            <person name="Tandeau De Marsac N."/>
            <person name="Huntemann M."/>
            <person name="Wei C.-L."/>
            <person name="Han J."/>
            <person name="Detter J.C."/>
            <person name="Han C."/>
            <person name="Tapia R."/>
            <person name="Chen A."/>
            <person name="Kyrpides N."/>
            <person name="Mavromatis K."/>
            <person name="Markowitz V."/>
            <person name="Szeto E."/>
            <person name="Ivanova N."/>
            <person name="Pagani I."/>
            <person name="Pati A."/>
            <person name="Goodwin L."/>
            <person name="Nordberg H.P."/>
            <person name="Cantor M.N."/>
            <person name="Hua S.X."/>
            <person name="Woyke T."/>
            <person name="Kerfeld C.A."/>
        </authorList>
    </citation>
    <scope>NUCLEOTIDE SEQUENCE [LARGE SCALE GENOMIC DNA]</scope>
    <source>
        <strain evidence="1 2">PCC 7113</strain>
    </source>
</reference>
<evidence type="ECO:0000313" key="1">
    <source>
        <dbReference type="EMBL" id="AFZ19216.1"/>
    </source>
</evidence>
<dbReference type="AlphaFoldDB" id="K9WHD2"/>
<dbReference type="HOGENOM" id="CLU_2936485_0_0_3"/>
<keyword evidence="2" id="KW-1185">Reference proteome</keyword>
<evidence type="ECO:0000313" key="2">
    <source>
        <dbReference type="Proteomes" id="UP000010471"/>
    </source>
</evidence>
<name>K9WHD2_9CYAN</name>
<organism evidence="1 2">
    <name type="scientific">Allocoleopsis franciscana PCC 7113</name>
    <dbReference type="NCBI Taxonomy" id="1173027"/>
    <lineage>
        <taxon>Bacteria</taxon>
        <taxon>Bacillati</taxon>
        <taxon>Cyanobacteriota</taxon>
        <taxon>Cyanophyceae</taxon>
        <taxon>Coleofasciculales</taxon>
        <taxon>Coleofasciculaceae</taxon>
        <taxon>Allocoleopsis</taxon>
        <taxon>Allocoleopsis franciscana</taxon>
    </lineage>
</organism>
<accession>K9WHD2</accession>
<dbReference type="KEGG" id="mic:Mic7113_3489"/>